<dbReference type="Gene3D" id="3.40.50.180">
    <property type="entry name" value="Methylesterase CheB, C-terminal domain"/>
    <property type="match status" value="1"/>
</dbReference>
<dbReference type="InterPro" id="IPR000673">
    <property type="entry name" value="Sig_transdc_resp-reg_Me-estase"/>
</dbReference>
<evidence type="ECO:0000256" key="1">
    <source>
        <dbReference type="PROSITE-ProRule" id="PRU00050"/>
    </source>
</evidence>
<name>A0A0S1B1X1_9GAMM</name>
<dbReference type="Proteomes" id="UP000061010">
    <property type="component" value="Chromosome"/>
</dbReference>
<dbReference type="OrthoDB" id="9793421at2"/>
<sequence length="450" mass="46281">MSASDRSTARPVALLARPGVARDRLREAVLAAGGALVLEEDPGALDPAVLQAVGPAMVLVALEPALEDALERLAPALEAPQLELMFEEAELAARREGWDAQRWTRHLAAKLQGHDQVLPPGQEDEALPLPEPGMPERPAERHADAPLQFHVEEAAQHLDEVPVDTLYAPPPAGHERPEVLSFEELMAMAPARAEPATGPAVPPELPPLEDAPAPAAAGNPTLPGSFHEWSLLDDDAYVAPAAAVPPAVAVAPAQIEAADAIDTGALSLVALEADAGAAAQGAVLLLAGIGGPDAVRRLLGALPDDFPLPVLVQMRLDGGRYANLVKQMSRVAVLPVGLAEAGQALEASNVYVLQDGVGVTAQAGGLCFADGTAPVLQALAADRSAVVMLSGADPLLVPEALAFAERGGWVAGQSGDGCYDPEAASQLAVAGHPAGPPEYLAGELVQRSYG</sequence>
<keyword evidence="5" id="KW-1185">Reference proteome</keyword>
<dbReference type="PATRIC" id="fig|128780.6.peg.2703"/>
<dbReference type="KEGG" id="sacz:AOT14_26780"/>
<comment type="caution">
    <text evidence="1">Lacks conserved residue(s) required for the propagation of feature annotation.</text>
</comment>
<organism evidence="4 5">
    <name type="scientific">Stenotrophomonas acidaminiphila</name>
    <dbReference type="NCBI Taxonomy" id="128780"/>
    <lineage>
        <taxon>Bacteria</taxon>
        <taxon>Pseudomonadati</taxon>
        <taxon>Pseudomonadota</taxon>
        <taxon>Gammaproteobacteria</taxon>
        <taxon>Lysobacterales</taxon>
        <taxon>Lysobacteraceae</taxon>
        <taxon>Stenotrophomonas</taxon>
    </lineage>
</organism>
<dbReference type="GO" id="GO:0005737">
    <property type="term" value="C:cytoplasm"/>
    <property type="evidence" value="ECO:0007669"/>
    <property type="project" value="InterPro"/>
</dbReference>
<evidence type="ECO:0000259" key="3">
    <source>
        <dbReference type="PROSITE" id="PS50122"/>
    </source>
</evidence>
<dbReference type="EMBL" id="CP012900">
    <property type="protein sequence ID" value="ALJ29037.1"/>
    <property type="molecule type" value="Genomic_DNA"/>
</dbReference>
<accession>A0A0S1B1X1</accession>
<evidence type="ECO:0000313" key="4">
    <source>
        <dbReference type="EMBL" id="ALJ29037.1"/>
    </source>
</evidence>
<gene>
    <name evidence="4" type="ORF">AOT14_26780</name>
</gene>
<evidence type="ECO:0000313" key="5">
    <source>
        <dbReference type="Proteomes" id="UP000061010"/>
    </source>
</evidence>
<dbReference type="GO" id="GO:0000156">
    <property type="term" value="F:phosphorelay response regulator activity"/>
    <property type="evidence" value="ECO:0007669"/>
    <property type="project" value="InterPro"/>
</dbReference>
<evidence type="ECO:0000256" key="2">
    <source>
        <dbReference type="SAM" id="MobiDB-lite"/>
    </source>
</evidence>
<dbReference type="InterPro" id="IPR035909">
    <property type="entry name" value="CheB_C"/>
</dbReference>
<feature type="domain" description="CheB-type methylesterase" evidence="3">
    <location>
        <begin position="276"/>
        <end position="365"/>
    </location>
</feature>
<dbReference type="AlphaFoldDB" id="A0A0S1B1X1"/>
<protein>
    <submittedName>
        <fullName evidence="4">Chemotaxis protein</fullName>
    </submittedName>
</protein>
<dbReference type="GO" id="GO:0006935">
    <property type="term" value="P:chemotaxis"/>
    <property type="evidence" value="ECO:0007669"/>
    <property type="project" value="InterPro"/>
</dbReference>
<dbReference type="SUPFAM" id="SSF52738">
    <property type="entry name" value="Methylesterase CheB, C-terminal domain"/>
    <property type="match status" value="1"/>
</dbReference>
<proteinExistence type="predicted"/>
<feature type="region of interest" description="Disordered" evidence="2">
    <location>
        <begin position="192"/>
        <end position="213"/>
    </location>
</feature>
<feature type="region of interest" description="Disordered" evidence="2">
    <location>
        <begin position="113"/>
        <end position="139"/>
    </location>
</feature>
<dbReference type="Pfam" id="PF01339">
    <property type="entry name" value="CheB_methylest"/>
    <property type="match status" value="1"/>
</dbReference>
<reference evidence="4 5" key="1">
    <citation type="journal article" date="2015" name="Genome Announc.">
        <title>Complete Genome Sequencing of Stenotrophomonas acidaminiphila ZAC14D2_NAIMI4_2, a Multidrug-Resistant Strain Isolated from Sediments of a Polluted River in Mexico, Uncovers New Antibiotic Resistance Genes and a Novel Class-II Lasso Peptide Biosynthesis Gene Cluster.</title>
        <authorList>
            <person name="Vinuesa P."/>
            <person name="Ochoa-Sanchez L.E."/>
        </authorList>
    </citation>
    <scope>NUCLEOTIDE SEQUENCE [LARGE SCALE GENOMIC DNA]</scope>
    <source>
        <strain evidence="4 5">ZAC14D2_NAIMI4_2</strain>
    </source>
</reference>
<dbReference type="GO" id="GO:0008984">
    <property type="term" value="F:protein-glutamate methylesterase activity"/>
    <property type="evidence" value="ECO:0007669"/>
    <property type="project" value="InterPro"/>
</dbReference>
<dbReference type="PROSITE" id="PS50122">
    <property type="entry name" value="CHEB"/>
    <property type="match status" value="1"/>
</dbReference>